<accession>A0ABQ8DMF4</accession>
<protein>
    <submittedName>
        <fullName evidence="1">Uncharacterized protein</fullName>
    </submittedName>
</protein>
<dbReference type="EMBL" id="JAGKQM010000004">
    <property type="protein sequence ID" value="KAH0930232.1"/>
    <property type="molecule type" value="Genomic_DNA"/>
</dbReference>
<evidence type="ECO:0000313" key="1">
    <source>
        <dbReference type="EMBL" id="KAH0930232.1"/>
    </source>
</evidence>
<organism evidence="1 2">
    <name type="scientific">Brassica napus</name>
    <name type="common">Rape</name>
    <dbReference type="NCBI Taxonomy" id="3708"/>
    <lineage>
        <taxon>Eukaryota</taxon>
        <taxon>Viridiplantae</taxon>
        <taxon>Streptophyta</taxon>
        <taxon>Embryophyta</taxon>
        <taxon>Tracheophyta</taxon>
        <taxon>Spermatophyta</taxon>
        <taxon>Magnoliopsida</taxon>
        <taxon>eudicotyledons</taxon>
        <taxon>Gunneridae</taxon>
        <taxon>Pentapetalae</taxon>
        <taxon>rosids</taxon>
        <taxon>malvids</taxon>
        <taxon>Brassicales</taxon>
        <taxon>Brassicaceae</taxon>
        <taxon>Brassiceae</taxon>
        <taxon>Brassica</taxon>
    </lineage>
</organism>
<name>A0ABQ8DMF4_BRANA</name>
<sequence length="64" mass="8130">MTFHDHFIQISRFKCVLWKGANLEYHKNFTGFEADKYIRYGPLIRYTHRKHEMMPFMYQRRMRR</sequence>
<keyword evidence="2" id="KW-1185">Reference proteome</keyword>
<reference evidence="1 2" key="1">
    <citation type="submission" date="2021-05" db="EMBL/GenBank/DDBJ databases">
        <title>Genome Assembly of Synthetic Allotetraploid Brassica napus Reveals Homoeologous Exchanges between Subgenomes.</title>
        <authorList>
            <person name="Davis J.T."/>
        </authorList>
    </citation>
    <scope>NUCLEOTIDE SEQUENCE [LARGE SCALE GENOMIC DNA]</scope>
    <source>
        <strain evidence="2">cv. Da-Ae</strain>
        <tissue evidence="1">Seedling</tissue>
    </source>
</reference>
<gene>
    <name evidence="1" type="ORF">HID58_015959</name>
</gene>
<evidence type="ECO:0000313" key="2">
    <source>
        <dbReference type="Proteomes" id="UP000824890"/>
    </source>
</evidence>
<proteinExistence type="predicted"/>
<comment type="caution">
    <text evidence="1">The sequence shown here is derived from an EMBL/GenBank/DDBJ whole genome shotgun (WGS) entry which is preliminary data.</text>
</comment>
<dbReference type="Proteomes" id="UP000824890">
    <property type="component" value="Unassembled WGS sequence"/>
</dbReference>